<dbReference type="GO" id="GO:0004645">
    <property type="term" value="F:1,4-alpha-oligoglucan phosphorylase activity"/>
    <property type="evidence" value="ECO:0007669"/>
    <property type="project" value="InterPro"/>
</dbReference>
<gene>
    <name evidence="4" type="ORF">Q604_UNBC17239G0001</name>
</gene>
<dbReference type="Pfam" id="PF00591">
    <property type="entry name" value="Glycos_transf_3"/>
    <property type="match status" value="1"/>
</dbReference>
<dbReference type="AlphaFoldDB" id="W1XBE8"/>
<dbReference type="PANTHER" id="PTHR10515:SF0">
    <property type="entry name" value="THYMIDINE PHOSPHORYLASE"/>
    <property type="match status" value="1"/>
</dbReference>
<dbReference type="GO" id="GO:0005829">
    <property type="term" value="C:cytosol"/>
    <property type="evidence" value="ECO:0007669"/>
    <property type="project" value="TreeGrafter"/>
</dbReference>
<dbReference type="InterPro" id="IPR000312">
    <property type="entry name" value="Glycosyl_Trfase_fam3"/>
</dbReference>
<keyword evidence="2" id="KW-0808">Transferase</keyword>
<protein>
    <submittedName>
        <fullName evidence="4">Pyrimidine-nucleoside phosphorylase</fullName>
    </submittedName>
</protein>
<organism evidence="4">
    <name type="scientific">human gut metagenome</name>
    <dbReference type="NCBI Taxonomy" id="408170"/>
    <lineage>
        <taxon>unclassified sequences</taxon>
        <taxon>metagenomes</taxon>
        <taxon>organismal metagenomes</taxon>
    </lineage>
</organism>
<evidence type="ECO:0000256" key="1">
    <source>
        <dbReference type="ARBA" id="ARBA00022676"/>
    </source>
</evidence>
<dbReference type="InterPro" id="IPR035902">
    <property type="entry name" value="Nuc_phospho_transferase"/>
</dbReference>
<feature type="domain" description="Glycosyl transferase family 3" evidence="3">
    <location>
        <begin position="4"/>
        <end position="66"/>
    </location>
</feature>
<dbReference type="Gene3D" id="3.40.1030.10">
    <property type="entry name" value="Nucleoside phosphorylase/phosphoribosyltransferase catalytic domain"/>
    <property type="match status" value="1"/>
</dbReference>
<proteinExistence type="predicted"/>
<dbReference type="InterPro" id="IPR000053">
    <property type="entry name" value="Thymidine/pyrmidine_PPase"/>
</dbReference>
<feature type="non-terminal residue" evidence="4">
    <location>
        <position position="1"/>
    </location>
</feature>
<feature type="non-terminal residue" evidence="4">
    <location>
        <position position="67"/>
    </location>
</feature>
<dbReference type="EMBL" id="AZMM01017239">
    <property type="protein sequence ID" value="ETJ26785.1"/>
    <property type="molecule type" value="Genomic_DNA"/>
</dbReference>
<keyword evidence="1" id="KW-0328">Glycosyltransferase</keyword>
<evidence type="ECO:0000256" key="2">
    <source>
        <dbReference type="ARBA" id="ARBA00022679"/>
    </source>
</evidence>
<accession>W1XBE8</accession>
<evidence type="ECO:0000313" key="4">
    <source>
        <dbReference type="EMBL" id="ETJ26785.1"/>
    </source>
</evidence>
<dbReference type="SUPFAM" id="SSF52418">
    <property type="entry name" value="Nucleoside phosphorylase/phosphoribosyltransferase catalytic domain"/>
    <property type="match status" value="1"/>
</dbReference>
<evidence type="ECO:0000259" key="3">
    <source>
        <dbReference type="Pfam" id="PF00591"/>
    </source>
</evidence>
<sequence>LVKADKLLYALRDVTATVDTIPLIASSVMSKKIAAGADSILLDVTVGEGAFMKNLDDARALARTMVD</sequence>
<dbReference type="GO" id="GO:0006206">
    <property type="term" value="P:pyrimidine nucleobase metabolic process"/>
    <property type="evidence" value="ECO:0007669"/>
    <property type="project" value="InterPro"/>
</dbReference>
<dbReference type="GO" id="GO:0009032">
    <property type="term" value="F:thymidine phosphorylase activity"/>
    <property type="evidence" value="ECO:0007669"/>
    <property type="project" value="TreeGrafter"/>
</dbReference>
<name>W1XBE8_9ZZZZ</name>
<dbReference type="PANTHER" id="PTHR10515">
    <property type="entry name" value="THYMIDINE PHOSPHORYLASE"/>
    <property type="match status" value="1"/>
</dbReference>
<comment type="caution">
    <text evidence="4">The sequence shown here is derived from an EMBL/GenBank/DDBJ whole genome shotgun (WGS) entry which is preliminary data.</text>
</comment>
<reference evidence="4" key="1">
    <citation type="submission" date="2013-12" db="EMBL/GenBank/DDBJ databases">
        <title>A Varibaculum cambriense genome reconstructed from a premature infant gut community with otherwise low bacterial novelty that shifts toward anaerobic metabolism during the third week of life.</title>
        <authorList>
            <person name="Brown C.T."/>
            <person name="Sharon I."/>
            <person name="Thomas B.C."/>
            <person name="Castelle C.J."/>
            <person name="Morowitz M.J."/>
            <person name="Banfield J.F."/>
        </authorList>
    </citation>
    <scope>NUCLEOTIDE SEQUENCE</scope>
</reference>